<dbReference type="InterPro" id="IPR051336">
    <property type="entry name" value="RhoGEF_Guanine_NuclExch_SF"/>
</dbReference>
<evidence type="ECO:0008006" key="4">
    <source>
        <dbReference type="Google" id="ProtNLM"/>
    </source>
</evidence>
<dbReference type="GO" id="GO:0005085">
    <property type="term" value="F:guanyl-nucleotide exchange factor activity"/>
    <property type="evidence" value="ECO:0007669"/>
    <property type="project" value="UniProtKB-KW"/>
</dbReference>
<dbReference type="PANTHER" id="PTHR22826:SF115">
    <property type="entry name" value="GUANINE NUCLEOTIDE EXCHANGE FACTOR DBS"/>
    <property type="match status" value="1"/>
</dbReference>
<keyword evidence="1" id="KW-0344">Guanine-nucleotide releasing factor</keyword>
<reference evidence="2" key="7">
    <citation type="journal article" date="2005" name="Science">
        <title>The Transcriptional Landscape of the Mammalian Genome.</title>
        <authorList>
            <consortium name="The FANTOM Consortium"/>
            <consortium name="Riken Genome Exploration Research Group and Genome Science Group (Genome Network Project Core Group)"/>
        </authorList>
    </citation>
    <scope>NUCLEOTIDE SEQUENCE</scope>
    <source>
        <strain evidence="2">C57BL/6J</strain>
    </source>
</reference>
<dbReference type="BioGRID-ORCS" id="17207">
    <property type="hits" value="4 hits in 77 CRISPR screens"/>
</dbReference>
<accession>Q8C474</accession>
<dbReference type="GeneID" id="17207"/>
<reference evidence="2" key="2">
    <citation type="journal article" date="2000" name="Genome Res.">
        <title>Normalization and subtraction of cap-trapper-selected cDNAs to prepare full-length cDNA libraries for rapid discovery of new genes.</title>
        <authorList>
            <person name="Carninci P."/>
            <person name="Shibata Y."/>
            <person name="Hayatsu N."/>
            <person name="Sugahara Y."/>
            <person name="Shibata K."/>
            <person name="Itoh M."/>
            <person name="Konno H."/>
            <person name="Okazaki Y."/>
            <person name="Muramatsu M."/>
            <person name="Hayashizaki Y."/>
        </authorList>
    </citation>
    <scope>NUCLEOTIDE SEQUENCE</scope>
    <source>
        <strain evidence="2">C57BL/6J</strain>
    </source>
</reference>
<protein>
    <recommendedName>
        <fullName evidence="4">Guanine nucleotide exchange factor DBS</fullName>
    </recommendedName>
</protein>
<gene>
    <name evidence="3" type="primary">Mcf2l</name>
</gene>
<evidence type="ECO:0000256" key="1">
    <source>
        <dbReference type="ARBA" id="ARBA00022658"/>
    </source>
</evidence>
<dbReference type="CTD" id="23263"/>
<reference evidence="2" key="1">
    <citation type="journal article" date="1999" name="Methods Enzymol.">
        <title>High-efficiency full-length cDNA cloning.</title>
        <authorList>
            <person name="Carninci P."/>
            <person name="Hayashizaki Y."/>
        </authorList>
    </citation>
    <scope>NUCLEOTIDE SEQUENCE</scope>
    <source>
        <strain evidence="2">C57BL/6J</strain>
    </source>
</reference>
<reference evidence="2" key="6">
    <citation type="submission" date="2002-04" db="EMBL/GenBank/DDBJ databases">
        <authorList>
            <person name="Adachi J."/>
            <person name="Aizawa K."/>
            <person name="Akimura T."/>
            <person name="Arakawa T."/>
            <person name="Bono H."/>
            <person name="Carninci P."/>
            <person name="Fukuda S."/>
            <person name="Furuno M."/>
            <person name="Hanagaki T."/>
            <person name="Hara A."/>
            <person name="Hashizume W."/>
            <person name="Hayashida K."/>
            <person name="Hayatsu N."/>
            <person name="Hiramoto K."/>
            <person name="Hiraoka T."/>
            <person name="Hirozane T."/>
            <person name="Hori F."/>
            <person name="Imotani K."/>
            <person name="Ishii Y."/>
            <person name="Itoh M."/>
            <person name="Kagawa I."/>
            <person name="Kasukawa T."/>
            <person name="Katoh H."/>
            <person name="Kawai J."/>
            <person name="Kojima Y."/>
            <person name="Kondo S."/>
            <person name="Konno H."/>
            <person name="Kouda M."/>
            <person name="Koya S."/>
            <person name="Kurihara C."/>
            <person name="Matsuyama T."/>
            <person name="Miyazaki A."/>
            <person name="Murata M."/>
            <person name="Nakamura M."/>
            <person name="Nishi K."/>
            <person name="Nomura K."/>
            <person name="Numazaki R."/>
            <person name="Ohno M."/>
            <person name="Ohsato N."/>
            <person name="Okazaki Y."/>
            <person name="Saito R."/>
            <person name="Saitoh H."/>
            <person name="Sakai C."/>
            <person name="Sakai K."/>
            <person name="Sakazume N."/>
            <person name="Sano H."/>
            <person name="Sasaki D."/>
            <person name="Shibata K."/>
            <person name="Shinagawa A."/>
            <person name="Shiraki T."/>
            <person name="Sogabe Y."/>
            <person name="Tagami M."/>
            <person name="Tagawa A."/>
            <person name="Takahashi F."/>
            <person name="Takaku-Akahira S."/>
            <person name="Takeda Y."/>
            <person name="Tanaka T."/>
            <person name="Tomaru A."/>
            <person name="Toya T."/>
            <person name="Yasunishi A."/>
            <person name="Muramatsu M."/>
            <person name="Hayashizaki Y."/>
        </authorList>
    </citation>
    <scope>NUCLEOTIDE SEQUENCE</scope>
    <source>
        <strain evidence="2">C57BL/6J</strain>
    </source>
</reference>
<reference evidence="2" key="4">
    <citation type="journal article" date="2001" name="Nature">
        <title>Functional annotation of a full-length mouse cDNA collection.</title>
        <authorList>
            <consortium name="The RIKEN Genome Exploration Research Group Phase II Team and the FANTOM Consortium"/>
        </authorList>
    </citation>
    <scope>NUCLEOTIDE SEQUENCE</scope>
    <source>
        <strain evidence="2">C57BL/6J</strain>
    </source>
</reference>
<proteinExistence type="evidence at transcript level"/>
<organism evidence="2">
    <name type="scientific">Mus musculus</name>
    <name type="common">Mouse</name>
    <dbReference type="NCBI Taxonomy" id="10090"/>
    <lineage>
        <taxon>Eukaryota</taxon>
        <taxon>Metazoa</taxon>
        <taxon>Chordata</taxon>
        <taxon>Craniata</taxon>
        <taxon>Vertebrata</taxon>
        <taxon>Euteleostomi</taxon>
        <taxon>Mammalia</taxon>
        <taxon>Eutheria</taxon>
        <taxon>Euarchontoglires</taxon>
        <taxon>Glires</taxon>
        <taxon>Rodentia</taxon>
        <taxon>Myomorpha</taxon>
        <taxon>Muroidea</taxon>
        <taxon>Muridae</taxon>
        <taxon>Murinae</taxon>
        <taxon>Mus</taxon>
        <taxon>Mus</taxon>
    </lineage>
</organism>
<evidence type="ECO:0000313" key="2">
    <source>
        <dbReference type="EMBL" id="BAC38651.1"/>
    </source>
</evidence>
<reference evidence="2" key="3">
    <citation type="journal article" date="2000" name="Genome Res.">
        <title>RIKEN integrated sequence analysis (RISA) system--384-format sequencing pipeline with 384 multicapillary sequencer.</title>
        <authorList>
            <person name="Shibata K."/>
            <person name="Itoh M."/>
            <person name="Aizawa K."/>
            <person name="Nagaoka S."/>
            <person name="Sasaki N."/>
            <person name="Carninci P."/>
            <person name="Konno H."/>
            <person name="Akiyama J."/>
            <person name="Nishi K."/>
            <person name="Kitsunai T."/>
            <person name="Tashiro H."/>
            <person name="Itoh M."/>
            <person name="Sumi N."/>
            <person name="Ishii Y."/>
            <person name="Nakamura S."/>
            <person name="Hazama M."/>
            <person name="Nishine T."/>
            <person name="Harada A."/>
            <person name="Yamamoto R."/>
            <person name="Matsumoto H."/>
            <person name="Sakaguchi S."/>
            <person name="Ikegami T."/>
            <person name="Kashiwagi K."/>
            <person name="Fujiwake S."/>
            <person name="Inoue K."/>
            <person name="Togawa Y."/>
            <person name="Izawa M."/>
            <person name="Ohara E."/>
            <person name="Watahiki M."/>
            <person name="Yoneda Y."/>
            <person name="Ishikawa T."/>
            <person name="Ozawa K."/>
            <person name="Tanaka T."/>
            <person name="Matsuura S."/>
            <person name="Kawai J."/>
            <person name="Okazaki Y."/>
            <person name="Muramatsu M."/>
            <person name="Inoue Y."/>
            <person name="Kira A."/>
            <person name="Hayashizaki Y."/>
        </authorList>
    </citation>
    <scope>NUCLEOTIDE SEQUENCE</scope>
    <source>
        <strain evidence="2">C57BL/6J</strain>
    </source>
</reference>
<evidence type="ECO:0000313" key="3">
    <source>
        <dbReference type="MGI" id="MGI:103263"/>
    </source>
</evidence>
<dbReference type="MGI" id="MGI:103263">
    <property type="gene designation" value="Mcf2l"/>
</dbReference>
<dbReference type="UCSC" id="uc009kwm.1">
    <property type="organism name" value="mouse"/>
</dbReference>
<dbReference type="PANTHER" id="PTHR22826">
    <property type="entry name" value="RHO GUANINE EXCHANGE FACTOR-RELATED"/>
    <property type="match status" value="1"/>
</dbReference>
<reference evidence="2" key="5">
    <citation type="journal article" date="2002" name="Nature">
        <title>Analysis of the mouse transcriptome based on functional annotation of 60,770 full-length cDNAs.</title>
        <authorList>
            <consortium name="The FANTOM Consortium and the RIKEN Genome Exploration Research Group Phase I and II Team"/>
        </authorList>
    </citation>
    <scope>NUCLEOTIDE SEQUENCE</scope>
    <source>
        <strain evidence="2">C57BL/6J</strain>
    </source>
</reference>
<name>Q8C474_MOUSE</name>
<reference evidence="2" key="8">
    <citation type="journal article" date="2005" name="Science">
        <title>Antisense Transcription in the Mammalian Transcriptome.</title>
        <authorList>
            <consortium name="RIKEN Genome Exploration Research Group and Genome Science Group (Genome Network Project Core Group) and the FANTOM Consortium"/>
        </authorList>
    </citation>
    <scope>NUCLEOTIDE SEQUENCE</scope>
    <source>
        <strain evidence="2">C57BL/6J</strain>
    </source>
</reference>
<dbReference type="AlphaFoldDB" id="Q8C474"/>
<dbReference type="AGR" id="MGI:103263"/>
<dbReference type="DNASU" id="17207"/>
<sequence>MRFWLRNEEMALEEMVQRLNAVSKNTDEIMHQDIVPLCAADIQEQLKKRFAYLSGGRGQDGSPVITFPDYPAFSEIPDKEFQNVMTYLTSIPSLQDAGIGFILVIDRRQDKWTSVKASVLRIALPPMQRCNVSPVWVAGSPYVCLSETD</sequence>
<dbReference type="OrthoDB" id="10004999at2759"/>
<dbReference type="RefSeq" id="NP_835177.2">
    <property type="nucleotide sequence ID" value="NM_178076.3"/>
</dbReference>
<dbReference type="EMBL" id="AK082849">
    <property type="protein sequence ID" value="BAC38651.1"/>
    <property type="molecule type" value="mRNA"/>
</dbReference>